<protein>
    <recommendedName>
        <fullName evidence="4">HTH cro/C1-type domain-containing protein</fullName>
    </recommendedName>
</protein>
<dbReference type="InterPro" id="IPR052359">
    <property type="entry name" value="HTH-type_reg/antitoxin"/>
</dbReference>
<dbReference type="GO" id="GO:0003677">
    <property type="term" value="F:DNA binding"/>
    <property type="evidence" value="ECO:0007669"/>
    <property type="project" value="UniProtKB-KW"/>
</dbReference>
<dbReference type="InterPro" id="IPR010982">
    <property type="entry name" value="Lambda_DNA-bd_dom_sf"/>
</dbReference>
<keyword evidence="1" id="KW-0805">Transcription regulation</keyword>
<dbReference type="PROSITE" id="PS50943">
    <property type="entry name" value="HTH_CROC1"/>
    <property type="match status" value="1"/>
</dbReference>
<dbReference type="SMART" id="SM00530">
    <property type="entry name" value="HTH_XRE"/>
    <property type="match status" value="1"/>
</dbReference>
<name>X1NC12_9ZZZZ</name>
<evidence type="ECO:0000259" key="4">
    <source>
        <dbReference type="PROSITE" id="PS50943"/>
    </source>
</evidence>
<comment type="caution">
    <text evidence="5">The sequence shown here is derived from an EMBL/GenBank/DDBJ whole genome shotgun (WGS) entry which is preliminary data.</text>
</comment>
<organism evidence="5">
    <name type="scientific">marine sediment metagenome</name>
    <dbReference type="NCBI Taxonomy" id="412755"/>
    <lineage>
        <taxon>unclassified sequences</taxon>
        <taxon>metagenomes</taxon>
        <taxon>ecological metagenomes</taxon>
    </lineage>
</organism>
<dbReference type="EMBL" id="BARV01030423">
    <property type="protein sequence ID" value="GAI41168.1"/>
    <property type="molecule type" value="Genomic_DNA"/>
</dbReference>
<dbReference type="PANTHER" id="PTHR36511:SF4">
    <property type="entry name" value="ANTITOXIN MQSA"/>
    <property type="match status" value="1"/>
</dbReference>
<feature type="domain" description="HTH cro/C1-type" evidence="4">
    <location>
        <begin position="17"/>
        <end position="52"/>
    </location>
</feature>
<evidence type="ECO:0000256" key="1">
    <source>
        <dbReference type="ARBA" id="ARBA00023015"/>
    </source>
</evidence>
<proteinExistence type="predicted"/>
<sequence>MSKKHKASRAQWDSEYIQSLRRHLGLTQRELAEELGTRQQTISEWETGMYKPRGASATLLSIIAERAKFEYRATPLPKTI</sequence>
<dbReference type="AlphaFoldDB" id="X1NC12"/>
<dbReference type="PANTHER" id="PTHR36511">
    <property type="entry name" value="MERR FAMILY BACTERIAL REGULATORY PROTEIN"/>
    <property type="match status" value="1"/>
</dbReference>
<dbReference type="InterPro" id="IPR001387">
    <property type="entry name" value="Cro/C1-type_HTH"/>
</dbReference>
<evidence type="ECO:0000256" key="2">
    <source>
        <dbReference type="ARBA" id="ARBA00023125"/>
    </source>
</evidence>
<dbReference type="CDD" id="cd00093">
    <property type="entry name" value="HTH_XRE"/>
    <property type="match status" value="1"/>
</dbReference>
<dbReference type="Gene3D" id="1.10.260.40">
    <property type="entry name" value="lambda repressor-like DNA-binding domains"/>
    <property type="match status" value="1"/>
</dbReference>
<dbReference type="Pfam" id="PF01381">
    <property type="entry name" value="HTH_3"/>
    <property type="match status" value="1"/>
</dbReference>
<gene>
    <name evidence="5" type="ORF">S06H3_48325</name>
</gene>
<reference evidence="5" key="1">
    <citation type="journal article" date="2014" name="Front. Microbiol.">
        <title>High frequency of phylogenetically diverse reductive dehalogenase-homologous genes in deep subseafloor sedimentary metagenomes.</title>
        <authorList>
            <person name="Kawai M."/>
            <person name="Futagami T."/>
            <person name="Toyoda A."/>
            <person name="Takaki Y."/>
            <person name="Nishi S."/>
            <person name="Hori S."/>
            <person name="Arai W."/>
            <person name="Tsubouchi T."/>
            <person name="Morono Y."/>
            <person name="Uchiyama I."/>
            <person name="Ito T."/>
            <person name="Fujiyama A."/>
            <person name="Inagaki F."/>
            <person name="Takami H."/>
        </authorList>
    </citation>
    <scope>NUCLEOTIDE SEQUENCE</scope>
    <source>
        <strain evidence="5">Expedition CK06-06</strain>
    </source>
</reference>
<keyword evidence="3" id="KW-0804">Transcription</keyword>
<evidence type="ECO:0000256" key="3">
    <source>
        <dbReference type="ARBA" id="ARBA00023163"/>
    </source>
</evidence>
<keyword evidence="2" id="KW-0238">DNA-binding</keyword>
<evidence type="ECO:0000313" key="5">
    <source>
        <dbReference type="EMBL" id="GAI41168.1"/>
    </source>
</evidence>
<dbReference type="SUPFAM" id="SSF47413">
    <property type="entry name" value="lambda repressor-like DNA-binding domains"/>
    <property type="match status" value="1"/>
</dbReference>
<accession>X1NC12</accession>